<name>M3C3J9_STRM1</name>
<feature type="domain" description="ABC transporter" evidence="6">
    <location>
        <begin position="20"/>
        <end position="70"/>
    </location>
</feature>
<dbReference type="SUPFAM" id="SSF52540">
    <property type="entry name" value="P-loop containing nucleoside triphosphate hydrolases"/>
    <property type="match status" value="1"/>
</dbReference>
<dbReference type="GO" id="GO:0005886">
    <property type="term" value="C:plasma membrane"/>
    <property type="evidence" value="ECO:0007669"/>
    <property type="project" value="UniProtKB-SubCell"/>
</dbReference>
<feature type="non-terminal residue" evidence="7">
    <location>
        <position position="78"/>
    </location>
</feature>
<dbReference type="GO" id="GO:0016887">
    <property type="term" value="F:ATP hydrolysis activity"/>
    <property type="evidence" value="ECO:0007669"/>
    <property type="project" value="InterPro"/>
</dbReference>
<evidence type="ECO:0000256" key="4">
    <source>
        <dbReference type="ARBA" id="ARBA00022840"/>
    </source>
</evidence>
<accession>M3C3J9</accession>
<dbReference type="STRING" id="1223523.H340_21131"/>
<dbReference type="InterPro" id="IPR050763">
    <property type="entry name" value="ABC_transporter_ATP-binding"/>
</dbReference>
<keyword evidence="2" id="KW-0813">Transport</keyword>
<keyword evidence="3" id="KW-0547">Nucleotide-binding</keyword>
<evidence type="ECO:0000256" key="2">
    <source>
        <dbReference type="ARBA" id="ARBA00022448"/>
    </source>
</evidence>
<dbReference type="PANTHER" id="PTHR42711:SF19">
    <property type="entry name" value="DOXORUBICIN RESISTANCE ATP-BINDING PROTEIN DRRA"/>
    <property type="match status" value="1"/>
</dbReference>
<protein>
    <submittedName>
        <fullName evidence="7">Daunorubicin resistance ABC transporter ATPase subunit</fullName>
    </submittedName>
</protein>
<dbReference type="InterPro" id="IPR027417">
    <property type="entry name" value="P-loop_NTPase"/>
</dbReference>
<dbReference type="PANTHER" id="PTHR42711">
    <property type="entry name" value="ABC TRANSPORTER ATP-BINDING PROTEIN"/>
    <property type="match status" value="1"/>
</dbReference>
<dbReference type="GO" id="GO:0046677">
    <property type="term" value="P:response to antibiotic"/>
    <property type="evidence" value="ECO:0007669"/>
    <property type="project" value="UniProtKB-KW"/>
</dbReference>
<comment type="subcellular location">
    <subcellularLocation>
        <location evidence="1">Cell membrane</location>
        <topology evidence="1">Peripheral membrane protein</topology>
    </subcellularLocation>
</comment>
<dbReference type="InterPro" id="IPR003439">
    <property type="entry name" value="ABC_transporter-like_ATP-bd"/>
</dbReference>
<dbReference type="AlphaFoldDB" id="M3C3J9"/>
<keyword evidence="4" id="KW-0067">ATP-binding</keyword>
<sequence>MPGAIHAEGLVKTFGEVRALDGVDLDVPEGTVLGLLGPNGAGKTTAVRVLTTLVQPDRGTASVAGVDVLRRPDEVRRS</sequence>
<dbReference type="EMBL" id="AORZ01000075">
    <property type="protein sequence ID" value="EME98531.1"/>
    <property type="molecule type" value="Genomic_DNA"/>
</dbReference>
<dbReference type="Pfam" id="PF00005">
    <property type="entry name" value="ABC_tran"/>
    <property type="match status" value="1"/>
</dbReference>
<gene>
    <name evidence="7" type="ORF">H340_21131</name>
</gene>
<dbReference type="GO" id="GO:0005524">
    <property type="term" value="F:ATP binding"/>
    <property type="evidence" value="ECO:0007669"/>
    <property type="project" value="UniProtKB-KW"/>
</dbReference>
<organism evidence="7 8">
    <name type="scientific">Streptomyces mobaraensis (strain ATCC 29032 / DSM 40847 / JCM 4168 / NBRC 13819 / NCIMB 11159 / IPCR 16-22)</name>
    <dbReference type="NCBI Taxonomy" id="1223523"/>
    <lineage>
        <taxon>Bacteria</taxon>
        <taxon>Bacillati</taxon>
        <taxon>Actinomycetota</taxon>
        <taxon>Actinomycetes</taxon>
        <taxon>Kitasatosporales</taxon>
        <taxon>Streptomycetaceae</taxon>
        <taxon>Streptomyces</taxon>
    </lineage>
</organism>
<reference evidence="7 8" key="1">
    <citation type="journal article" date="2013" name="Genome Announc.">
        <title>Whole-Genome Shotgun Assembly and Analysis of the Genome of Streptomyces mobaraensis DSM 40847, a Strain for Industrial Production of Microbial Transglutaminase.</title>
        <authorList>
            <person name="Yang H."/>
            <person name="He T."/>
            <person name="Wu W."/>
            <person name="Zhu W."/>
            <person name="Lu B."/>
            <person name="Sun W."/>
        </authorList>
    </citation>
    <scope>NUCLEOTIDE SEQUENCE [LARGE SCALE GENOMIC DNA]</scope>
    <source>
        <strain evidence="7 8">DSM 40847</strain>
    </source>
</reference>
<evidence type="ECO:0000256" key="3">
    <source>
        <dbReference type="ARBA" id="ARBA00022741"/>
    </source>
</evidence>
<evidence type="ECO:0000256" key="5">
    <source>
        <dbReference type="ARBA" id="ARBA00023251"/>
    </source>
</evidence>
<evidence type="ECO:0000256" key="1">
    <source>
        <dbReference type="ARBA" id="ARBA00004202"/>
    </source>
</evidence>
<dbReference type="Gene3D" id="3.40.50.300">
    <property type="entry name" value="P-loop containing nucleotide triphosphate hydrolases"/>
    <property type="match status" value="1"/>
</dbReference>
<evidence type="ECO:0000313" key="7">
    <source>
        <dbReference type="EMBL" id="EME98531.1"/>
    </source>
</evidence>
<proteinExistence type="predicted"/>
<comment type="caution">
    <text evidence="7">The sequence shown here is derived from an EMBL/GenBank/DDBJ whole genome shotgun (WGS) entry which is preliminary data.</text>
</comment>
<dbReference type="Proteomes" id="UP000011740">
    <property type="component" value="Unassembled WGS sequence"/>
</dbReference>
<evidence type="ECO:0000259" key="6">
    <source>
        <dbReference type="Pfam" id="PF00005"/>
    </source>
</evidence>
<evidence type="ECO:0000313" key="8">
    <source>
        <dbReference type="Proteomes" id="UP000011740"/>
    </source>
</evidence>
<dbReference type="eggNOG" id="COG1131">
    <property type="taxonomic scope" value="Bacteria"/>
</dbReference>
<keyword evidence="5" id="KW-0046">Antibiotic resistance</keyword>
<dbReference type="RefSeq" id="WP_004949138.1">
    <property type="nucleotide sequence ID" value="NZ_AORZ01000075.1"/>
</dbReference>